<dbReference type="Gene3D" id="2.30.40.10">
    <property type="entry name" value="Urease, subunit C, domain 1"/>
    <property type="match status" value="1"/>
</dbReference>
<dbReference type="KEGG" id="acel:acsn021_40640"/>
<dbReference type="SUPFAM" id="SSF51338">
    <property type="entry name" value="Composite domain of metallo-dependent hydrolases"/>
    <property type="match status" value="1"/>
</dbReference>
<dbReference type="PANTHER" id="PTHR43794:SF11">
    <property type="entry name" value="AMIDOHYDROLASE-RELATED DOMAIN-CONTAINING PROTEIN"/>
    <property type="match status" value="1"/>
</dbReference>
<dbReference type="Pfam" id="PF01979">
    <property type="entry name" value="Amidohydro_1"/>
    <property type="match status" value="1"/>
</dbReference>
<dbReference type="InterPro" id="IPR032466">
    <property type="entry name" value="Metal_Hydrolase"/>
</dbReference>
<reference evidence="2 3" key="1">
    <citation type="journal article" date="2016" name="Int. J. Syst. Evol. Microbiol.">
        <title>Descriptions of Anaerotaenia torta gen. nov., sp. nov. and Anaerocolumna cellulosilytica gen. nov., sp. nov. isolated from a methanogenic reactor of cattle waste.</title>
        <authorList>
            <person name="Uek A."/>
            <person name="Ohtaki Y."/>
            <person name="Kaku N."/>
            <person name="Ueki K."/>
        </authorList>
    </citation>
    <scope>NUCLEOTIDE SEQUENCE [LARGE SCALE GENOMIC DNA]</scope>
    <source>
        <strain evidence="2 3">SN021</strain>
    </source>
</reference>
<dbReference type="InterPro" id="IPR011059">
    <property type="entry name" value="Metal-dep_hydrolase_composite"/>
</dbReference>
<organism evidence="2 3">
    <name type="scientific">Anaerocolumna cellulosilytica</name>
    <dbReference type="NCBI Taxonomy" id="433286"/>
    <lineage>
        <taxon>Bacteria</taxon>
        <taxon>Bacillati</taxon>
        <taxon>Bacillota</taxon>
        <taxon>Clostridia</taxon>
        <taxon>Lachnospirales</taxon>
        <taxon>Lachnospiraceae</taxon>
        <taxon>Anaerocolumna</taxon>
    </lineage>
</organism>
<dbReference type="InterPro" id="IPR006680">
    <property type="entry name" value="Amidohydro-rel"/>
</dbReference>
<evidence type="ECO:0000313" key="2">
    <source>
        <dbReference type="EMBL" id="BCJ96495.1"/>
    </source>
</evidence>
<dbReference type="RefSeq" id="WP_184095326.1">
    <property type="nucleotide sequence ID" value="NZ_AP023367.1"/>
</dbReference>
<dbReference type="GO" id="GO:0016810">
    <property type="term" value="F:hydrolase activity, acting on carbon-nitrogen (but not peptide) bonds"/>
    <property type="evidence" value="ECO:0007669"/>
    <property type="project" value="InterPro"/>
</dbReference>
<protein>
    <submittedName>
        <fullName evidence="2">Uncharacterized protein</fullName>
    </submittedName>
</protein>
<dbReference type="Gene3D" id="3.20.20.140">
    <property type="entry name" value="Metal-dependent hydrolases"/>
    <property type="match status" value="1"/>
</dbReference>
<dbReference type="PANTHER" id="PTHR43794">
    <property type="entry name" value="AMINOHYDROLASE SSNA-RELATED"/>
    <property type="match status" value="1"/>
</dbReference>
<keyword evidence="1" id="KW-0378">Hydrolase</keyword>
<proteinExistence type="predicted"/>
<dbReference type="Proteomes" id="UP000515561">
    <property type="component" value="Chromosome"/>
</dbReference>
<gene>
    <name evidence="2" type="ORF">acsn021_40640</name>
</gene>
<dbReference type="EMBL" id="AP023367">
    <property type="protein sequence ID" value="BCJ96495.1"/>
    <property type="molecule type" value="Genomic_DNA"/>
</dbReference>
<evidence type="ECO:0000256" key="1">
    <source>
        <dbReference type="ARBA" id="ARBA00022801"/>
    </source>
</evidence>
<sequence>MIIVGNGMVVTRDESNTVITDGAVCMKENRIEEIGNRLDMLKAYPKAEFIDAKGGVIMPGFINTHSHIYSAFARGLSIPGNKPADFLDILEGTWWRVDRKLTLKQVYLSAISTYLDCIKNGVTTVFDHHASYGEVKGSLSQISEAAKEAGVRTCLSYEVSDRVGKDKMIEALKENLDFAAVCKKDSNSMQKAMIGMHASFTLSDETLKHCTDKNRDDIGYHIHVAEGLSDALHWCMTGEPMNL</sequence>
<dbReference type="SUPFAM" id="SSF51556">
    <property type="entry name" value="Metallo-dependent hydrolases"/>
    <property type="match status" value="1"/>
</dbReference>
<dbReference type="AlphaFoldDB" id="A0A6S6RBV7"/>
<keyword evidence="3" id="KW-1185">Reference proteome</keyword>
<accession>A0A6S6RBV7</accession>
<name>A0A6S6RBV7_9FIRM</name>
<dbReference type="InterPro" id="IPR050287">
    <property type="entry name" value="MTA/SAH_deaminase"/>
</dbReference>
<evidence type="ECO:0000313" key="3">
    <source>
        <dbReference type="Proteomes" id="UP000515561"/>
    </source>
</evidence>